<feature type="domain" description="VWFA" evidence="9">
    <location>
        <begin position="178"/>
        <end position="353"/>
    </location>
</feature>
<evidence type="ECO:0000256" key="4">
    <source>
        <dbReference type="ARBA" id="ARBA00022989"/>
    </source>
</evidence>
<feature type="non-terminal residue" evidence="10">
    <location>
        <position position="965"/>
    </location>
</feature>
<evidence type="ECO:0000256" key="5">
    <source>
        <dbReference type="ARBA" id="ARBA00023065"/>
    </source>
</evidence>
<dbReference type="Pfam" id="PF00520">
    <property type="entry name" value="Ion_trans"/>
    <property type="match status" value="1"/>
</dbReference>
<feature type="transmembrane region" description="Helical" evidence="8">
    <location>
        <begin position="370"/>
        <end position="390"/>
    </location>
</feature>
<gene>
    <name evidence="10" type="ORF">PEVE_00005167</name>
</gene>
<feature type="transmembrane region" description="Helical" evidence="8">
    <location>
        <begin position="539"/>
        <end position="569"/>
    </location>
</feature>
<dbReference type="InterPro" id="IPR005821">
    <property type="entry name" value="Ion_trans_dom"/>
</dbReference>
<feature type="transmembrane region" description="Helical" evidence="8">
    <location>
        <begin position="474"/>
        <end position="495"/>
    </location>
</feature>
<dbReference type="InterPro" id="IPR013320">
    <property type="entry name" value="ConA-like_dom_sf"/>
</dbReference>
<feature type="transmembrane region" description="Helical" evidence="8">
    <location>
        <begin position="618"/>
        <end position="643"/>
    </location>
</feature>
<dbReference type="InterPro" id="IPR036465">
    <property type="entry name" value="vWFA_dom_sf"/>
</dbReference>
<dbReference type="Gene3D" id="2.60.120.920">
    <property type="match status" value="1"/>
</dbReference>
<accession>A0ABN8QLJ9</accession>
<keyword evidence="4 8" id="KW-1133">Transmembrane helix</keyword>
<name>A0ABN8QLJ9_9CNID</name>
<feature type="non-terminal residue" evidence="10">
    <location>
        <position position="1"/>
    </location>
</feature>
<evidence type="ECO:0000256" key="2">
    <source>
        <dbReference type="ARBA" id="ARBA00022448"/>
    </source>
</evidence>
<dbReference type="SUPFAM" id="SSF49899">
    <property type="entry name" value="Concanavalin A-like lectins/glucanases"/>
    <property type="match status" value="1"/>
</dbReference>
<evidence type="ECO:0000256" key="7">
    <source>
        <dbReference type="ARBA" id="ARBA00023303"/>
    </source>
</evidence>
<dbReference type="Proteomes" id="UP001159427">
    <property type="component" value="Unassembled WGS sequence"/>
</dbReference>
<evidence type="ECO:0000313" key="10">
    <source>
        <dbReference type="EMBL" id="CAH3165027.1"/>
    </source>
</evidence>
<dbReference type="Pfam" id="PF00092">
    <property type="entry name" value="VWA"/>
    <property type="match status" value="1"/>
</dbReference>
<keyword evidence="7" id="KW-0407">Ion channel</keyword>
<protein>
    <recommendedName>
        <fullName evidence="9">VWFA domain-containing protein</fullName>
    </recommendedName>
</protein>
<feature type="transmembrane region" description="Helical" evidence="8">
    <location>
        <begin position="396"/>
        <end position="415"/>
    </location>
</feature>
<dbReference type="EMBL" id="CALNXI010001327">
    <property type="protein sequence ID" value="CAH3165027.1"/>
    <property type="molecule type" value="Genomic_DNA"/>
</dbReference>
<evidence type="ECO:0000256" key="6">
    <source>
        <dbReference type="ARBA" id="ARBA00023136"/>
    </source>
</evidence>
<comment type="caution">
    <text evidence="10">The sequence shown here is derived from an EMBL/GenBank/DDBJ whole genome shotgun (WGS) entry which is preliminary data.</text>
</comment>
<evidence type="ECO:0000313" key="11">
    <source>
        <dbReference type="Proteomes" id="UP001159427"/>
    </source>
</evidence>
<dbReference type="PANTHER" id="PTHR10117:SF54">
    <property type="entry name" value="TRANSIENT RECEPTOR POTENTIAL-GAMMA PROTEIN"/>
    <property type="match status" value="1"/>
</dbReference>
<dbReference type="InterPro" id="IPR043136">
    <property type="entry name" value="B30.2/SPRY_sf"/>
</dbReference>
<dbReference type="InterPro" id="IPR002153">
    <property type="entry name" value="TRPC_channel"/>
</dbReference>
<evidence type="ECO:0000259" key="9">
    <source>
        <dbReference type="PROSITE" id="PS50234"/>
    </source>
</evidence>
<dbReference type="PANTHER" id="PTHR10117">
    <property type="entry name" value="TRANSIENT RECEPTOR POTENTIAL CHANNEL"/>
    <property type="match status" value="1"/>
</dbReference>
<keyword evidence="3 8" id="KW-0812">Transmembrane</keyword>
<keyword evidence="6 8" id="KW-0472">Membrane</keyword>
<keyword evidence="11" id="KW-1185">Reference proteome</keyword>
<reference evidence="10 11" key="1">
    <citation type="submission" date="2022-05" db="EMBL/GenBank/DDBJ databases">
        <authorList>
            <consortium name="Genoscope - CEA"/>
            <person name="William W."/>
        </authorList>
    </citation>
    <scope>NUCLEOTIDE SEQUENCE [LARGE SCALE GENOMIC DNA]</scope>
</reference>
<feature type="transmembrane region" description="Helical" evidence="8">
    <location>
        <begin position="137"/>
        <end position="163"/>
    </location>
</feature>
<keyword evidence="5" id="KW-0406">Ion transport</keyword>
<proteinExistence type="predicted"/>
<dbReference type="SUPFAM" id="SSF53300">
    <property type="entry name" value="vWA-like"/>
    <property type="match status" value="1"/>
</dbReference>
<dbReference type="SMART" id="SM00327">
    <property type="entry name" value="VWA"/>
    <property type="match status" value="1"/>
</dbReference>
<comment type="subcellular location">
    <subcellularLocation>
        <location evidence="1">Membrane</location>
        <topology evidence="1">Multi-pass membrane protein</topology>
    </subcellularLocation>
</comment>
<evidence type="ECO:0000256" key="3">
    <source>
        <dbReference type="ARBA" id="ARBA00022692"/>
    </source>
</evidence>
<dbReference type="InterPro" id="IPR002035">
    <property type="entry name" value="VWF_A"/>
</dbReference>
<sequence length="965" mass="110789">EFERSLRKTLQEGDVDDITDTLTPRALTKCDANALLMAMEANFELRRLAGKKGPDEEDFTKLANSVDEFTSCLLDPLKSNTESRHAFGDSLDYLLDAGIELEQKKFFAHPVMYNLMKKKWFGSFRKMKKSSWLELGWWKWIVLNIWCLFDIVLFPFLFTTFSIKDYITKATRRSKEMDVVFLINATSDVADQAFELMKNTIKYLLYNYKNHQVKYHFLIHEEDATSREMCFTEELSDKVDRLTRNSKVNIPALHEDLDKVGPGFTHCQGNRTEAEKVLVFFTDHKICLRQYKEFVKEKIQHIKEMGIKIVPVGIGSHIDIRELERINSDGRKVMHFGEYANPEIVGKSVSYELYGKDLVESYREYFTTPYFVFIRDTLSYLVLLGLHVALCLESSTIPFSGLEWAILVFFLGRILMESRQFLDVKVQQRRLTATKDFRGSKYQICSETEEETESSPTRGTPFLQRCKKYLSDRWNILDFITLVNYLVTLVVRVVTWSLSESVTGNRALVIAGYLYGLNTMFLTLRAFGHVMETVKGIGAIQIALFQIIGDVVTIFWQFIATILAFSIAITKVYIAERSFISKKNDTESWWSMIKHLTWSLLGIAELDPLDSVDSASVTLAHFLFGAFLIMGVILLVNMMIALLSNTYQRVEENSLKEWSFKKAITIETYSTYHPIPVPFNLISHLFLWIKWLCCLCRRCKRQPREKPLSKRSHKKSLDDVVENLQFTYFSCHGYSFPLTDETKMDHVLQETERNRQMANQIAYRTFAANGVNDGVFPTGPKAWQSQGIRIQGCLLICEGSEFCSTCKDDPAKYHGARYIFPFSPDCSHFEVLIQETGEQRLLGVGIVGKDYGNHALPGWSNGTVGYHIDDGRIFDAENPTRGIVCDDAMAYRGDLISCTVKFELARDGRVPIVFSLNGRQITHNEILMDYTQNGEFLYPYIGMGHTGIRVLAKVSTRFGIKEVAV</sequence>
<dbReference type="PRINTS" id="PR01097">
    <property type="entry name" value="TRNSRECEPTRP"/>
</dbReference>
<dbReference type="Gene3D" id="3.40.50.410">
    <property type="entry name" value="von Willebrand factor, type A domain"/>
    <property type="match status" value="1"/>
</dbReference>
<feature type="transmembrane region" description="Helical" evidence="8">
    <location>
        <begin position="507"/>
        <end position="527"/>
    </location>
</feature>
<dbReference type="PROSITE" id="PS50234">
    <property type="entry name" value="VWFA"/>
    <property type="match status" value="1"/>
</dbReference>
<evidence type="ECO:0000256" key="1">
    <source>
        <dbReference type="ARBA" id="ARBA00004141"/>
    </source>
</evidence>
<evidence type="ECO:0000256" key="8">
    <source>
        <dbReference type="SAM" id="Phobius"/>
    </source>
</evidence>
<keyword evidence="2" id="KW-0813">Transport</keyword>
<organism evidence="10 11">
    <name type="scientific">Porites evermanni</name>
    <dbReference type="NCBI Taxonomy" id="104178"/>
    <lineage>
        <taxon>Eukaryota</taxon>
        <taxon>Metazoa</taxon>
        <taxon>Cnidaria</taxon>
        <taxon>Anthozoa</taxon>
        <taxon>Hexacorallia</taxon>
        <taxon>Scleractinia</taxon>
        <taxon>Fungiina</taxon>
        <taxon>Poritidae</taxon>
        <taxon>Porites</taxon>
    </lineage>
</organism>